<evidence type="ECO:0000313" key="2">
    <source>
        <dbReference type="Proteomes" id="UP000827092"/>
    </source>
</evidence>
<proteinExistence type="predicted"/>
<dbReference type="AlphaFoldDB" id="A0AAV6TNU4"/>
<dbReference type="EMBL" id="JAFNEN010001557">
    <property type="protein sequence ID" value="KAG8173667.1"/>
    <property type="molecule type" value="Genomic_DNA"/>
</dbReference>
<dbReference type="Proteomes" id="UP000827092">
    <property type="component" value="Unassembled WGS sequence"/>
</dbReference>
<evidence type="ECO:0000313" key="1">
    <source>
        <dbReference type="EMBL" id="KAG8173667.1"/>
    </source>
</evidence>
<organism evidence="1 2">
    <name type="scientific">Oedothorax gibbosus</name>
    <dbReference type="NCBI Taxonomy" id="931172"/>
    <lineage>
        <taxon>Eukaryota</taxon>
        <taxon>Metazoa</taxon>
        <taxon>Ecdysozoa</taxon>
        <taxon>Arthropoda</taxon>
        <taxon>Chelicerata</taxon>
        <taxon>Arachnida</taxon>
        <taxon>Araneae</taxon>
        <taxon>Araneomorphae</taxon>
        <taxon>Entelegynae</taxon>
        <taxon>Araneoidea</taxon>
        <taxon>Linyphiidae</taxon>
        <taxon>Erigoninae</taxon>
        <taxon>Oedothorax</taxon>
    </lineage>
</organism>
<sequence length="128" mass="14719">MGNALFYRRFCYELCNNVKSIAVSSFLEIFELITRTSTLYEASADEVEDLEDTLYNLLQSAFYDVIAERSGLVNPRATIDDSLLEKNTVRAFNAHVLNLGLFYIVEEFYKKYVNLDFQIIGVIVCQAF</sequence>
<accession>A0AAV6TNU4</accession>
<name>A0AAV6TNU4_9ARAC</name>
<protein>
    <submittedName>
        <fullName evidence="1">Uncharacterized protein</fullName>
    </submittedName>
</protein>
<keyword evidence="2" id="KW-1185">Reference proteome</keyword>
<gene>
    <name evidence="1" type="ORF">JTE90_010280</name>
</gene>
<comment type="caution">
    <text evidence="1">The sequence shown here is derived from an EMBL/GenBank/DDBJ whole genome shotgun (WGS) entry which is preliminary data.</text>
</comment>
<reference evidence="1 2" key="1">
    <citation type="journal article" date="2022" name="Nat. Ecol. Evol.">
        <title>A masculinizing supergene underlies an exaggerated male reproductive morph in a spider.</title>
        <authorList>
            <person name="Hendrickx F."/>
            <person name="De Corte Z."/>
            <person name="Sonet G."/>
            <person name="Van Belleghem S.M."/>
            <person name="Kostlbacher S."/>
            <person name="Vangestel C."/>
        </authorList>
    </citation>
    <scope>NUCLEOTIDE SEQUENCE [LARGE SCALE GENOMIC DNA]</scope>
    <source>
        <strain evidence="1">W744_W776</strain>
    </source>
</reference>